<proteinExistence type="predicted"/>
<gene>
    <name evidence="1" type="ordered locus">Metho_0050</name>
</gene>
<dbReference type="STRING" id="867904.Metho_0050"/>
<sequence length="98" mass="11122">MNSTSKQPSSLFTSPQKIIIINILSSKHRKVNTSYEFVPASQINCLLFGLLNQIGKNPIFTDDEKDELQENICKSHLEMAAELKIADITRLNFYLAHI</sequence>
<keyword evidence="2" id="KW-1185">Reference proteome</keyword>
<organism evidence="1 2">
    <name type="scientific">Methanomethylovorans hollandica (strain DSM 15978 / NBRC 107637 / DMS1)</name>
    <dbReference type="NCBI Taxonomy" id="867904"/>
    <lineage>
        <taxon>Archaea</taxon>
        <taxon>Methanobacteriati</taxon>
        <taxon>Methanobacteriota</taxon>
        <taxon>Stenosarchaea group</taxon>
        <taxon>Methanomicrobia</taxon>
        <taxon>Methanosarcinales</taxon>
        <taxon>Methanosarcinaceae</taxon>
        <taxon>Methanomethylovorans</taxon>
    </lineage>
</organism>
<name>L0KSG5_METHD</name>
<evidence type="ECO:0000313" key="1">
    <source>
        <dbReference type="EMBL" id="AGB48347.1"/>
    </source>
</evidence>
<reference evidence="2" key="1">
    <citation type="submission" date="2012-02" db="EMBL/GenBank/DDBJ databases">
        <title>Complete sequence of chromosome of Methanomethylovorans hollandica DSM 15978.</title>
        <authorList>
            <person name="Lucas S."/>
            <person name="Copeland A."/>
            <person name="Lapidus A."/>
            <person name="Glavina del Rio T."/>
            <person name="Dalin E."/>
            <person name="Tice H."/>
            <person name="Bruce D."/>
            <person name="Goodwin L."/>
            <person name="Pitluck S."/>
            <person name="Peters L."/>
            <person name="Mikhailova N."/>
            <person name="Held B."/>
            <person name="Kyrpides N."/>
            <person name="Mavromatis K."/>
            <person name="Ivanova N."/>
            <person name="Brettin T."/>
            <person name="Detter J.C."/>
            <person name="Han C."/>
            <person name="Larimer F."/>
            <person name="Land M."/>
            <person name="Hauser L."/>
            <person name="Markowitz V."/>
            <person name="Cheng J.-F."/>
            <person name="Hugenholtz P."/>
            <person name="Woyke T."/>
            <person name="Wu D."/>
            <person name="Spring S."/>
            <person name="Schroeder M."/>
            <person name="Brambilla E."/>
            <person name="Klenk H.-P."/>
            <person name="Eisen J.A."/>
        </authorList>
    </citation>
    <scope>NUCLEOTIDE SEQUENCE [LARGE SCALE GENOMIC DNA]</scope>
    <source>
        <strain evidence="2">DSM 15978 / NBRC 107637 / DMS1</strain>
    </source>
</reference>
<protein>
    <submittedName>
        <fullName evidence="1">Uncharacterized protein</fullName>
    </submittedName>
</protein>
<accession>L0KSG5</accession>
<dbReference type="HOGENOM" id="CLU_2327273_0_0_2"/>
<dbReference type="KEGG" id="mhz:Metho_0050"/>
<dbReference type="AlphaFoldDB" id="L0KSG5"/>
<dbReference type="Proteomes" id="UP000010866">
    <property type="component" value="Chromosome"/>
</dbReference>
<dbReference type="EMBL" id="CP003362">
    <property type="protein sequence ID" value="AGB48347.1"/>
    <property type="molecule type" value="Genomic_DNA"/>
</dbReference>
<evidence type="ECO:0000313" key="2">
    <source>
        <dbReference type="Proteomes" id="UP000010866"/>
    </source>
</evidence>